<evidence type="ECO:0000256" key="1">
    <source>
        <dbReference type="SAM" id="Phobius"/>
    </source>
</evidence>
<organism evidence="2 3">
    <name type="scientific">Jiangella alkaliphila</name>
    <dbReference type="NCBI Taxonomy" id="419479"/>
    <lineage>
        <taxon>Bacteria</taxon>
        <taxon>Bacillati</taxon>
        <taxon>Actinomycetota</taxon>
        <taxon>Actinomycetes</taxon>
        <taxon>Jiangellales</taxon>
        <taxon>Jiangellaceae</taxon>
        <taxon>Jiangella</taxon>
    </lineage>
</organism>
<dbReference type="Proteomes" id="UP000182977">
    <property type="component" value="Chromosome I"/>
</dbReference>
<keyword evidence="1" id="KW-0472">Membrane</keyword>
<sequence length="100" mass="10862">MLPASRQPMPMAPEVQAELAKRGRSVRQIETEIAARTERLSANIDELTTRLTPSRLVKDGTAGLRARLTTPDGSPRLEVLGAVAGAALVVGLLLWRARRH</sequence>
<dbReference type="Pfam" id="PF12277">
    <property type="entry name" value="DUF3618"/>
    <property type="match status" value="1"/>
</dbReference>
<dbReference type="AlphaFoldDB" id="A0A1H2LR31"/>
<dbReference type="EMBL" id="LT629791">
    <property type="protein sequence ID" value="SDU83138.1"/>
    <property type="molecule type" value="Genomic_DNA"/>
</dbReference>
<name>A0A1H2LR31_9ACTN</name>
<accession>A0A1H2LR31</accession>
<dbReference type="InterPro" id="IPR022062">
    <property type="entry name" value="DUF3618"/>
</dbReference>
<evidence type="ECO:0000313" key="3">
    <source>
        <dbReference type="Proteomes" id="UP000182977"/>
    </source>
</evidence>
<dbReference type="STRING" id="419479.SAMN04488563_6501"/>
<reference evidence="3" key="1">
    <citation type="submission" date="2016-10" db="EMBL/GenBank/DDBJ databases">
        <authorList>
            <person name="Varghese N."/>
            <person name="Submissions S."/>
        </authorList>
    </citation>
    <scope>NUCLEOTIDE SEQUENCE [LARGE SCALE GENOMIC DNA]</scope>
    <source>
        <strain evidence="3">DSM 45079</strain>
    </source>
</reference>
<evidence type="ECO:0000313" key="2">
    <source>
        <dbReference type="EMBL" id="SDU83138.1"/>
    </source>
</evidence>
<keyword evidence="3" id="KW-1185">Reference proteome</keyword>
<feature type="transmembrane region" description="Helical" evidence="1">
    <location>
        <begin position="77"/>
        <end position="95"/>
    </location>
</feature>
<evidence type="ECO:0008006" key="4">
    <source>
        <dbReference type="Google" id="ProtNLM"/>
    </source>
</evidence>
<protein>
    <recommendedName>
        <fullName evidence="4">DUF3618 domain-containing protein</fullName>
    </recommendedName>
</protein>
<keyword evidence="1" id="KW-1133">Transmembrane helix</keyword>
<gene>
    <name evidence="2" type="ORF">SAMN04488563_6501</name>
</gene>
<keyword evidence="1" id="KW-0812">Transmembrane</keyword>
<proteinExistence type="predicted"/>